<keyword evidence="1" id="KW-0812">Transmembrane</keyword>
<reference evidence="2 3" key="1">
    <citation type="submission" date="2024-01" db="EMBL/GenBank/DDBJ databases">
        <title>The complete chloroplast genome sequence of Lithospermum erythrorhizon: insights into the phylogenetic relationship among Boraginaceae species and the maternal lineages of purple gromwells.</title>
        <authorList>
            <person name="Okada T."/>
            <person name="Watanabe K."/>
        </authorList>
    </citation>
    <scope>NUCLEOTIDE SEQUENCE [LARGE SCALE GENOMIC DNA]</scope>
</reference>
<dbReference type="Proteomes" id="UP001454036">
    <property type="component" value="Unassembled WGS sequence"/>
</dbReference>
<gene>
    <name evidence="2" type="ORF">LIER_20036</name>
</gene>
<comment type="caution">
    <text evidence="2">The sequence shown here is derived from an EMBL/GenBank/DDBJ whole genome shotgun (WGS) entry which is preliminary data.</text>
</comment>
<accession>A0AAV3QK25</accession>
<evidence type="ECO:0000256" key="1">
    <source>
        <dbReference type="SAM" id="Phobius"/>
    </source>
</evidence>
<organism evidence="2 3">
    <name type="scientific">Lithospermum erythrorhizon</name>
    <name type="common">Purple gromwell</name>
    <name type="synonym">Lithospermum officinale var. erythrorhizon</name>
    <dbReference type="NCBI Taxonomy" id="34254"/>
    <lineage>
        <taxon>Eukaryota</taxon>
        <taxon>Viridiplantae</taxon>
        <taxon>Streptophyta</taxon>
        <taxon>Embryophyta</taxon>
        <taxon>Tracheophyta</taxon>
        <taxon>Spermatophyta</taxon>
        <taxon>Magnoliopsida</taxon>
        <taxon>eudicotyledons</taxon>
        <taxon>Gunneridae</taxon>
        <taxon>Pentapetalae</taxon>
        <taxon>asterids</taxon>
        <taxon>lamiids</taxon>
        <taxon>Boraginales</taxon>
        <taxon>Boraginaceae</taxon>
        <taxon>Boraginoideae</taxon>
        <taxon>Lithospermeae</taxon>
        <taxon>Lithospermum</taxon>
    </lineage>
</organism>
<keyword evidence="3" id="KW-1185">Reference proteome</keyword>
<evidence type="ECO:0000313" key="3">
    <source>
        <dbReference type="Proteomes" id="UP001454036"/>
    </source>
</evidence>
<feature type="transmembrane region" description="Helical" evidence="1">
    <location>
        <begin position="70"/>
        <end position="93"/>
    </location>
</feature>
<dbReference type="EMBL" id="BAABME010005027">
    <property type="protein sequence ID" value="GAA0164384.1"/>
    <property type="molecule type" value="Genomic_DNA"/>
</dbReference>
<sequence length="137" mass="15419">MQSRIKYLHVLPFSARSYDNARTSIIPDFSLQCVSSSMITGLPTSCFFMGCLLGGLILSHFRDSFGENQCFLCPVSLCLSLQFVVLFVTTFGVTQLQDSSVDLVWLELEQVLWFWEESVLVRNGKGELGSFHYSCPV</sequence>
<keyword evidence="1" id="KW-1133">Transmembrane helix</keyword>
<protein>
    <submittedName>
        <fullName evidence="2">Uncharacterized protein</fullName>
    </submittedName>
</protein>
<evidence type="ECO:0000313" key="2">
    <source>
        <dbReference type="EMBL" id="GAA0164384.1"/>
    </source>
</evidence>
<keyword evidence="1" id="KW-0472">Membrane</keyword>
<proteinExistence type="predicted"/>
<feature type="transmembrane region" description="Helical" evidence="1">
    <location>
        <begin position="38"/>
        <end position="58"/>
    </location>
</feature>
<dbReference type="AlphaFoldDB" id="A0AAV3QK25"/>
<name>A0AAV3QK25_LITER</name>